<dbReference type="SMART" id="SM00487">
    <property type="entry name" value="DEXDc"/>
    <property type="match status" value="1"/>
</dbReference>
<dbReference type="EMBL" id="MK072394">
    <property type="protein sequence ID" value="AYV83821.1"/>
    <property type="molecule type" value="Genomic_DNA"/>
</dbReference>
<dbReference type="InterPro" id="IPR049730">
    <property type="entry name" value="SNF2/RAD54-like_C"/>
</dbReference>
<dbReference type="Gene3D" id="3.40.50.300">
    <property type="entry name" value="P-loop containing nucleotide triphosphate hydrolases"/>
    <property type="match status" value="2"/>
</dbReference>
<evidence type="ECO:0000256" key="1">
    <source>
        <dbReference type="ARBA" id="ARBA00022801"/>
    </source>
</evidence>
<feature type="domain" description="Helicase C-terminal" evidence="3">
    <location>
        <begin position="292"/>
        <end position="437"/>
    </location>
</feature>
<dbReference type="GO" id="GO:0004386">
    <property type="term" value="F:helicase activity"/>
    <property type="evidence" value="ECO:0007669"/>
    <property type="project" value="UniProtKB-KW"/>
</dbReference>
<reference evidence="4" key="1">
    <citation type="submission" date="2018-10" db="EMBL/GenBank/DDBJ databases">
        <title>Hidden diversity of soil giant viruses.</title>
        <authorList>
            <person name="Schulz F."/>
            <person name="Alteio L."/>
            <person name="Goudeau D."/>
            <person name="Ryan E.M."/>
            <person name="Malmstrom R.R."/>
            <person name="Blanchard J."/>
            <person name="Woyke T."/>
        </authorList>
    </citation>
    <scope>NUCLEOTIDE SEQUENCE</scope>
    <source>
        <strain evidence="4">HYV1</strain>
    </source>
</reference>
<dbReference type="InterPro" id="IPR014001">
    <property type="entry name" value="Helicase_ATP-bd"/>
</dbReference>
<dbReference type="PANTHER" id="PTHR45766:SF6">
    <property type="entry name" value="SWI_SNF-RELATED MATRIX-ASSOCIATED ACTIN-DEPENDENT REGULATOR OF CHROMATIN SUBFAMILY A-LIKE PROTEIN 1"/>
    <property type="match status" value="1"/>
</dbReference>
<name>A0A3G5AC13_9VIRU</name>
<sequence>MDPKIVQELLPFQIPQVINILEKLTNRGVCLDGSDTGIGKTYVAMAVAKHLDLQPFIMCPKTIINSWEKIAGIFDVKPLGIVNYETATRGKYYDSKGSRKTCPYLEQSKGAITYKWKLPENSMLIFDEVHRCCNENTLHGKLLMSTLSIYNTSCPMLLLSATVADDMAHIKILGLLFGWYKSINWIPDWMKNKNFNPKHARLLIHKKLFPEYGCRIRISDLGDKFPKSQLSADCYNIDNTDTIDAAYKDIQDAINTLKNKTAQSDPLHNNSLVKIIRARQKIELTKIPLFADLVQQYLENNYSVVIFFNFTDTLKILANKLETKCVVFGEQTLKERLKNINDFMDNKERVIICNINAGGESISLHDKHGDHPRVALISPTWSSNKLIQACGRIHRSDSQTPATNKIIYTAKTIEQYMCNKLESKLTNLSQITDDDLILD</sequence>
<evidence type="ECO:0000259" key="3">
    <source>
        <dbReference type="PROSITE" id="PS51194"/>
    </source>
</evidence>
<keyword evidence="4" id="KW-0547">Nucleotide-binding</keyword>
<protein>
    <submittedName>
        <fullName evidence="4">DEAD/SNF2-like helicase</fullName>
    </submittedName>
</protein>
<dbReference type="PROSITE" id="PS51192">
    <property type="entry name" value="HELICASE_ATP_BIND_1"/>
    <property type="match status" value="1"/>
</dbReference>
<keyword evidence="4" id="KW-0067">ATP-binding</keyword>
<organism evidence="4">
    <name type="scientific">Hyperionvirus sp</name>
    <dbReference type="NCBI Taxonomy" id="2487770"/>
    <lineage>
        <taxon>Viruses</taxon>
        <taxon>Varidnaviria</taxon>
        <taxon>Bamfordvirae</taxon>
        <taxon>Nucleocytoviricota</taxon>
        <taxon>Megaviricetes</taxon>
        <taxon>Imitervirales</taxon>
        <taxon>Mimiviridae</taxon>
        <taxon>Klosneuvirinae</taxon>
    </lineage>
</organism>
<dbReference type="PROSITE" id="PS51194">
    <property type="entry name" value="HELICASE_CTER"/>
    <property type="match status" value="1"/>
</dbReference>
<evidence type="ECO:0000259" key="2">
    <source>
        <dbReference type="PROSITE" id="PS51192"/>
    </source>
</evidence>
<dbReference type="Pfam" id="PF00271">
    <property type="entry name" value="Helicase_C"/>
    <property type="match status" value="1"/>
</dbReference>
<evidence type="ECO:0000313" key="4">
    <source>
        <dbReference type="EMBL" id="AYV83821.1"/>
    </source>
</evidence>
<proteinExistence type="predicted"/>
<dbReference type="SUPFAM" id="SSF52540">
    <property type="entry name" value="P-loop containing nucleoside triphosphate hydrolases"/>
    <property type="match status" value="2"/>
</dbReference>
<dbReference type="GO" id="GO:0016787">
    <property type="term" value="F:hydrolase activity"/>
    <property type="evidence" value="ECO:0007669"/>
    <property type="project" value="UniProtKB-KW"/>
</dbReference>
<dbReference type="InterPro" id="IPR027417">
    <property type="entry name" value="P-loop_NTPase"/>
</dbReference>
<feature type="domain" description="Helicase ATP-binding" evidence="2">
    <location>
        <begin position="21"/>
        <end position="181"/>
    </location>
</feature>
<keyword evidence="4" id="KW-0347">Helicase</keyword>
<gene>
    <name evidence="4" type="ORF">Hyperionvirus12_18</name>
</gene>
<dbReference type="GO" id="GO:0006281">
    <property type="term" value="P:DNA repair"/>
    <property type="evidence" value="ECO:0007669"/>
    <property type="project" value="TreeGrafter"/>
</dbReference>
<dbReference type="PANTHER" id="PTHR45766">
    <property type="entry name" value="DNA ANNEALING HELICASE AND ENDONUCLEASE ZRANB3 FAMILY MEMBER"/>
    <property type="match status" value="1"/>
</dbReference>
<dbReference type="InterPro" id="IPR001650">
    <property type="entry name" value="Helicase_C-like"/>
</dbReference>
<dbReference type="GO" id="GO:0031297">
    <property type="term" value="P:replication fork processing"/>
    <property type="evidence" value="ECO:0007669"/>
    <property type="project" value="TreeGrafter"/>
</dbReference>
<accession>A0A3G5AC13</accession>
<dbReference type="CDD" id="cd18793">
    <property type="entry name" value="SF2_C_SNF"/>
    <property type="match status" value="1"/>
</dbReference>
<keyword evidence="1" id="KW-0378">Hydrolase</keyword>
<dbReference type="SMART" id="SM00490">
    <property type="entry name" value="HELICc"/>
    <property type="match status" value="1"/>
</dbReference>